<sequence>MSAFAYLDEAREEGVIKVKSANASLGRANEELQRKYAAATDETAMLLAELKLDLDNRKWHELRKLQEGIDDAWRDIESLAATLARSEQSLEDRTGALNAARDDVHRLSEELEDMQRDNERLAAELHDAHRLHTATRHRLQAKSAENEQLNRELADSNNRCTHTTNELQQTSARLDDALGDNRLLAAGLAAAEASVRDAAARLQAASAARFAADAAHARLALQLRDAEAAARHANARLRRRHDEAAALGEARATAASCLVPATTVRCESLALKAAFRWMRLVHARSEERRRAAVACLTPGGARHRP</sequence>
<gene>
    <name evidence="2" type="primary">FAZ1</name>
    <name evidence="2" type="ORF">DBV05_g8755</name>
</gene>
<protein>
    <submittedName>
        <fullName evidence="2">Flagellar attachment zone protein 1</fullName>
    </submittedName>
</protein>
<comment type="caution">
    <text evidence="2">The sequence shown here is derived from an EMBL/GenBank/DDBJ whole genome shotgun (WGS) entry which is preliminary data.</text>
</comment>
<dbReference type="AlphaFoldDB" id="A0A5N5D587"/>
<name>A0A5N5D587_9PEZI</name>
<proteinExistence type="predicted"/>
<dbReference type="EMBL" id="VCHE01000075">
    <property type="protein sequence ID" value="KAB2572602.1"/>
    <property type="molecule type" value="Genomic_DNA"/>
</dbReference>
<evidence type="ECO:0000256" key="1">
    <source>
        <dbReference type="SAM" id="Coils"/>
    </source>
</evidence>
<dbReference type="Gene3D" id="1.20.1480.30">
    <property type="entry name" value="Designed four-helix bundle protein"/>
    <property type="match status" value="1"/>
</dbReference>
<accession>A0A5N5D587</accession>
<keyword evidence="2" id="KW-0969">Cilium</keyword>
<keyword evidence="2" id="KW-0966">Cell projection</keyword>
<organism evidence="2 3">
    <name type="scientific">Lasiodiplodia theobromae</name>
    <dbReference type="NCBI Taxonomy" id="45133"/>
    <lineage>
        <taxon>Eukaryota</taxon>
        <taxon>Fungi</taxon>
        <taxon>Dikarya</taxon>
        <taxon>Ascomycota</taxon>
        <taxon>Pezizomycotina</taxon>
        <taxon>Dothideomycetes</taxon>
        <taxon>Dothideomycetes incertae sedis</taxon>
        <taxon>Botryosphaeriales</taxon>
        <taxon>Botryosphaeriaceae</taxon>
        <taxon>Lasiodiplodia</taxon>
    </lineage>
</organism>
<keyword evidence="3" id="KW-1185">Reference proteome</keyword>
<reference evidence="2 3" key="1">
    <citation type="journal article" date="2019" name="Sci. Rep.">
        <title>A multi-omics analysis of the grapevine pathogen Lasiodiplodia theobromae reveals that temperature affects the expression of virulence- and pathogenicity-related genes.</title>
        <authorList>
            <person name="Felix C."/>
            <person name="Meneses R."/>
            <person name="Goncalves M.F.M."/>
            <person name="Tilleman L."/>
            <person name="Duarte A.S."/>
            <person name="Jorrin-Novo J.V."/>
            <person name="Van de Peer Y."/>
            <person name="Deforce D."/>
            <person name="Van Nieuwerburgh F."/>
            <person name="Esteves A.C."/>
            <person name="Alves A."/>
        </authorList>
    </citation>
    <scope>NUCLEOTIDE SEQUENCE [LARGE SCALE GENOMIC DNA]</scope>
    <source>
        <strain evidence="2 3">LA-SOL3</strain>
    </source>
</reference>
<keyword evidence="2" id="KW-0282">Flagellum</keyword>
<dbReference type="Proteomes" id="UP000325902">
    <property type="component" value="Unassembled WGS sequence"/>
</dbReference>
<evidence type="ECO:0000313" key="2">
    <source>
        <dbReference type="EMBL" id="KAB2572602.1"/>
    </source>
</evidence>
<keyword evidence="1" id="KW-0175">Coiled coil</keyword>
<evidence type="ECO:0000313" key="3">
    <source>
        <dbReference type="Proteomes" id="UP000325902"/>
    </source>
</evidence>
<feature type="coiled-coil region" evidence="1">
    <location>
        <begin position="97"/>
        <end position="236"/>
    </location>
</feature>
<feature type="coiled-coil region" evidence="1">
    <location>
        <begin position="22"/>
        <end position="49"/>
    </location>
</feature>